<dbReference type="Gene3D" id="1.10.10.10">
    <property type="entry name" value="Winged helix-like DNA-binding domain superfamily/Winged helix DNA-binding domain"/>
    <property type="match status" value="1"/>
</dbReference>
<dbReference type="PANTHER" id="PTHR43133:SF60">
    <property type="entry name" value="RNA POLYMERASE SIGMA FACTOR SIGV"/>
    <property type="match status" value="1"/>
</dbReference>
<dbReference type="SUPFAM" id="SSF88659">
    <property type="entry name" value="Sigma3 and sigma4 domains of RNA polymerase sigma factors"/>
    <property type="match status" value="1"/>
</dbReference>
<dbReference type="InterPro" id="IPR036388">
    <property type="entry name" value="WH-like_DNA-bd_sf"/>
</dbReference>
<dbReference type="Pfam" id="PF04542">
    <property type="entry name" value="Sigma70_r2"/>
    <property type="match status" value="1"/>
</dbReference>
<proteinExistence type="inferred from homology"/>
<evidence type="ECO:0000256" key="1">
    <source>
        <dbReference type="ARBA" id="ARBA00010641"/>
    </source>
</evidence>
<evidence type="ECO:0000259" key="5">
    <source>
        <dbReference type="Pfam" id="PF04542"/>
    </source>
</evidence>
<dbReference type="InterPro" id="IPR013249">
    <property type="entry name" value="RNA_pol_sigma70_r4_t2"/>
</dbReference>
<evidence type="ECO:0000256" key="3">
    <source>
        <dbReference type="ARBA" id="ARBA00023082"/>
    </source>
</evidence>
<reference evidence="7 8" key="1">
    <citation type="submission" date="2021-06" db="EMBL/GenBank/DDBJ databases">
        <title>Bacillus sp. RD4P76, an endophyte from a halophyte.</title>
        <authorList>
            <person name="Sun J.-Q."/>
        </authorList>
    </citation>
    <scope>NUCLEOTIDE SEQUENCE [LARGE SCALE GENOMIC DNA]</scope>
    <source>
        <strain evidence="7 8">JCM 17098</strain>
    </source>
</reference>
<feature type="domain" description="RNA polymerase sigma factor 70 region 4 type 2" evidence="6">
    <location>
        <begin position="107"/>
        <end position="158"/>
    </location>
</feature>
<evidence type="ECO:0000313" key="7">
    <source>
        <dbReference type="EMBL" id="MBU9721941.1"/>
    </source>
</evidence>
<evidence type="ECO:0000256" key="4">
    <source>
        <dbReference type="ARBA" id="ARBA00023163"/>
    </source>
</evidence>
<dbReference type="Pfam" id="PF08281">
    <property type="entry name" value="Sigma70_r4_2"/>
    <property type="match status" value="1"/>
</dbReference>
<gene>
    <name evidence="7" type="ORF">KS407_10890</name>
</gene>
<dbReference type="InterPro" id="IPR014284">
    <property type="entry name" value="RNA_pol_sigma-70_dom"/>
</dbReference>
<dbReference type="InterPro" id="IPR013325">
    <property type="entry name" value="RNA_pol_sigma_r2"/>
</dbReference>
<dbReference type="RefSeq" id="WP_088076107.1">
    <property type="nucleotide sequence ID" value="NZ_JAHQCR010000045.1"/>
</dbReference>
<organism evidence="7 8">
    <name type="scientific">Evansella alkalicola</name>
    <dbReference type="NCBI Taxonomy" id="745819"/>
    <lineage>
        <taxon>Bacteria</taxon>
        <taxon>Bacillati</taxon>
        <taxon>Bacillota</taxon>
        <taxon>Bacilli</taxon>
        <taxon>Bacillales</taxon>
        <taxon>Bacillaceae</taxon>
        <taxon>Evansella</taxon>
    </lineage>
</organism>
<evidence type="ECO:0000259" key="6">
    <source>
        <dbReference type="Pfam" id="PF08281"/>
    </source>
</evidence>
<dbReference type="SUPFAM" id="SSF88946">
    <property type="entry name" value="Sigma2 domain of RNA polymerase sigma factors"/>
    <property type="match status" value="1"/>
</dbReference>
<dbReference type="InterPro" id="IPR013324">
    <property type="entry name" value="RNA_pol_sigma_r3/r4-like"/>
</dbReference>
<dbReference type="Proteomes" id="UP000790580">
    <property type="component" value="Unassembled WGS sequence"/>
</dbReference>
<dbReference type="CDD" id="cd06171">
    <property type="entry name" value="Sigma70_r4"/>
    <property type="match status" value="1"/>
</dbReference>
<keyword evidence="2" id="KW-0805">Transcription regulation</keyword>
<dbReference type="InterPro" id="IPR039425">
    <property type="entry name" value="RNA_pol_sigma-70-like"/>
</dbReference>
<accession>A0ABS6JTR1</accession>
<dbReference type="EMBL" id="JAHQCR010000045">
    <property type="protein sequence ID" value="MBU9721941.1"/>
    <property type="molecule type" value="Genomic_DNA"/>
</dbReference>
<feature type="domain" description="RNA polymerase sigma-70 region 2" evidence="5">
    <location>
        <begin position="14"/>
        <end position="78"/>
    </location>
</feature>
<sequence>MDQTHQKKLIQDWYKKHSNDVYKFIFYFIYDKEQAKDIMQDTFIKAYNNLETFNGENPKSWLYKIARNLAIDYMRRNKLKAYLTPTISKSLSSTPEESFSLNEQEKELYRALEKLKRPYREVIILRKIKELSIMETAQILGWSESKVKTNLSRGLNHLKNQLEKEGFRYE</sequence>
<keyword evidence="8" id="KW-1185">Reference proteome</keyword>
<comment type="similarity">
    <text evidence="1">Belongs to the sigma-70 factor family. ECF subfamily.</text>
</comment>
<dbReference type="PANTHER" id="PTHR43133">
    <property type="entry name" value="RNA POLYMERASE ECF-TYPE SIGMA FACTO"/>
    <property type="match status" value="1"/>
</dbReference>
<keyword evidence="4" id="KW-0804">Transcription</keyword>
<name>A0ABS6JTR1_9BACI</name>
<evidence type="ECO:0000256" key="2">
    <source>
        <dbReference type="ARBA" id="ARBA00023015"/>
    </source>
</evidence>
<keyword evidence="3" id="KW-0731">Sigma factor</keyword>
<dbReference type="Gene3D" id="1.10.1740.10">
    <property type="match status" value="1"/>
</dbReference>
<protein>
    <submittedName>
        <fullName evidence="7">RNA polymerase sigma factor</fullName>
    </submittedName>
</protein>
<dbReference type="NCBIfam" id="TIGR02937">
    <property type="entry name" value="sigma70-ECF"/>
    <property type="match status" value="1"/>
</dbReference>
<evidence type="ECO:0000313" key="8">
    <source>
        <dbReference type="Proteomes" id="UP000790580"/>
    </source>
</evidence>
<comment type="caution">
    <text evidence="7">The sequence shown here is derived from an EMBL/GenBank/DDBJ whole genome shotgun (WGS) entry which is preliminary data.</text>
</comment>
<dbReference type="InterPro" id="IPR007627">
    <property type="entry name" value="RNA_pol_sigma70_r2"/>
</dbReference>